<proteinExistence type="predicted"/>
<protein>
    <submittedName>
        <fullName evidence="1">Uncharacterized protein</fullName>
    </submittedName>
</protein>
<organism evidence="1 2">
    <name type="scientific">Mycena venus</name>
    <dbReference type="NCBI Taxonomy" id="2733690"/>
    <lineage>
        <taxon>Eukaryota</taxon>
        <taxon>Fungi</taxon>
        <taxon>Dikarya</taxon>
        <taxon>Basidiomycota</taxon>
        <taxon>Agaricomycotina</taxon>
        <taxon>Agaricomycetes</taxon>
        <taxon>Agaricomycetidae</taxon>
        <taxon>Agaricales</taxon>
        <taxon>Marasmiineae</taxon>
        <taxon>Mycenaceae</taxon>
        <taxon>Mycena</taxon>
    </lineage>
</organism>
<keyword evidence="2" id="KW-1185">Reference proteome</keyword>
<evidence type="ECO:0000313" key="1">
    <source>
        <dbReference type="EMBL" id="KAF7355871.1"/>
    </source>
</evidence>
<dbReference type="Proteomes" id="UP000620124">
    <property type="component" value="Unassembled WGS sequence"/>
</dbReference>
<sequence>MDSTLWACGPSQTPRDIIELEDHVSIYYRYSGFTEFNGIILNATIAFLTALSGKQISKKLLTDEGIATLEAMEGVDEAVVIVNYRSRIDAAISLLKSWLNGKSGPRPDDPIFNMFGGIGL</sequence>
<accession>A0A8H7D1Q8</accession>
<evidence type="ECO:0000313" key="2">
    <source>
        <dbReference type="Proteomes" id="UP000620124"/>
    </source>
</evidence>
<reference evidence="1" key="1">
    <citation type="submission" date="2020-05" db="EMBL/GenBank/DDBJ databases">
        <title>Mycena genomes resolve the evolution of fungal bioluminescence.</title>
        <authorList>
            <person name="Tsai I.J."/>
        </authorList>
    </citation>
    <scope>NUCLEOTIDE SEQUENCE</scope>
    <source>
        <strain evidence="1">CCC161011</strain>
    </source>
</reference>
<dbReference type="AlphaFoldDB" id="A0A8H7D1Q8"/>
<dbReference type="EMBL" id="JACAZI010000007">
    <property type="protein sequence ID" value="KAF7355871.1"/>
    <property type="molecule type" value="Genomic_DNA"/>
</dbReference>
<comment type="caution">
    <text evidence="1">The sequence shown here is derived from an EMBL/GenBank/DDBJ whole genome shotgun (WGS) entry which is preliminary data.</text>
</comment>
<name>A0A8H7D1Q8_9AGAR</name>
<dbReference type="OrthoDB" id="3029537at2759"/>
<gene>
    <name evidence="1" type="ORF">MVEN_00915700</name>
</gene>